<accession>A0A420GB29</accession>
<dbReference type="Proteomes" id="UP000286402">
    <property type="component" value="Unassembled WGS sequence"/>
</dbReference>
<evidence type="ECO:0000313" key="2">
    <source>
        <dbReference type="Proteomes" id="UP000286402"/>
    </source>
</evidence>
<proteinExistence type="predicted"/>
<reference evidence="1 2" key="1">
    <citation type="submission" date="2016-07" db="EMBL/GenBank/DDBJ databases">
        <title>Genome analysis of Sphingobacterium siyangense T12B17.</title>
        <authorList>
            <person name="Xu D."/>
            <person name="Su Y."/>
            <person name="Zheng S."/>
        </authorList>
    </citation>
    <scope>NUCLEOTIDE SEQUENCE [LARGE SCALE GENOMIC DNA]</scope>
    <source>
        <strain evidence="1 2">T12B17</strain>
    </source>
</reference>
<keyword evidence="2" id="KW-1185">Reference proteome</keyword>
<name>A0A420GB29_9SPHI</name>
<dbReference type="EMBL" id="MCAQ01000001">
    <property type="protein sequence ID" value="RKF42371.1"/>
    <property type="molecule type" value="Genomic_DNA"/>
</dbReference>
<organism evidence="1 2">
    <name type="scientific">Sphingobacterium siyangense</name>
    <dbReference type="NCBI Taxonomy" id="459529"/>
    <lineage>
        <taxon>Bacteria</taxon>
        <taxon>Pseudomonadati</taxon>
        <taxon>Bacteroidota</taxon>
        <taxon>Sphingobacteriia</taxon>
        <taxon>Sphingobacteriales</taxon>
        <taxon>Sphingobacteriaceae</taxon>
        <taxon>Sphingobacterium</taxon>
    </lineage>
</organism>
<comment type="caution">
    <text evidence="1">The sequence shown here is derived from an EMBL/GenBank/DDBJ whole genome shotgun (WGS) entry which is preliminary data.</text>
</comment>
<evidence type="ECO:0000313" key="1">
    <source>
        <dbReference type="EMBL" id="RKF42371.1"/>
    </source>
</evidence>
<gene>
    <name evidence="1" type="ORF">BCY89_02525</name>
</gene>
<protein>
    <submittedName>
        <fullName evidence="1">Uncharacterized protein</fullName>
    </submittedName>
</protein>
<dbReference type="AlphaFoldDB" id="A0A420GB29"/>
<sequence>MKANSVDECYKPNFKLFNSIPTYHKKWSEFLPTMIGFKPYFMVCRPSAYWLFDQLNLFK</sequence>